<name>A0A7J4IWQ2_9ARCH</name>
<dbReference type="Proteomes" id="UP000565078">
    <property type="component" value="Unassembled WGS sequence"/>
</dbReference>
<dbReference type="InterPro" id="IPR023214">
    <property type="entry name" value="HAD_sf"/>
</dbReference>
<sequence length="674" mass="75839">MRIYYASQSFYPHVGGVSTYLLNLASSMIRNGHEVVEVHLRTPGDRSEEEIKGVEVKRVPREPIDKSVLDGYYQFKDAIYSECHYGSGKFPLPASQVPGFDEYSKVNHYFGEQLKELLEDKAADIVHIHDFQLLFAYKYVPRGTPLVLTWHIPFQNSISPHLSKFLIKNMRQYDKVIFSTSNYIDAAVRAGLPKEKAELVYPITDSSLFTPDGYSKWEAREKLGLGQNEKIILSVQRIDQKSGHEQLIRAMPKVLGKVPDAMLVFVGSESMSNKISRSRDALKKNAHNLIKQLGLEGRVRFMGNIDYPKMPLAYHASDVTALCSRNEGFGLAITEAMLCGRAVIGNKIGGIPEQVKDGKNGYLVEVGDFDTTARRLVSLLQNEGIRKRMEAAQPEFTQKFSTEASIEKHMRIYNKLKSEKDELYKLRSLPPSEISGFILDFDRTLTNKPARAEFNPQDVDPGLLEELRGTGIRLFLATGRDFEYVRRLCRDFNIWTCAIAENGAVIYIPSVERTITIDTGDMERARSIIAGLGLEGTTAGKVITSVKARHERVVRKALGGLCQKLTFEKNVDDLLVMPIKVGKGYGARIALQYFNIDIEKTIVAGDSENDVSMFMNPGFKVALANSHWRLKELAHQTMKSASAQGIREMLTDLFRPPPQKGRLLLSVQDYKSLL</sequence>
<dbReference type="InterPro" id="IPR050194">
    <property type="entry name" value="Glycosyltransferase_grp1"/>
</dbReference>
<reference evidence="4" key="1">
    <citation type="journal article" date="2020" name="bioRxiv">
        <title>A rank-normalized archaeal taxonomy based on genome phylogeny resolves widespread incomplete and uneven classifications.</title>
        <authorList>
            <person name="Rinke C."/>
            <person name="Chuvochina M."/>
            <person name="Mussig A.J."/>
            <person name="Chaumeil P.-A."/>
            <person name="Waite D.W."/>
            <person name="Whitman W.B."/>
            <person name="Parks D.H."/>
            <person name="Hugenholtz P."/>
        </authorList>
    </citation>
    <scope>NUCLEOTIDE SEQUENCE [LARGE SCALE GENOMIC DNA]</scope>
</reference>
<dbReference type="CDD" id="cd03801">
    <property type="entry name" value="GT4_PimA-like"/>
    <property type="match status" value="1"/>
</dbReference>
<protein>
    <submittedName>
        <fullName evidence="3">Glycosyltransferase</fullName>
    </submittedName>
</protein>
<evidence type="ECO:0000313" key="3">
    <source>
        <dbReference type="EMBL" id="HIH09953.1"/>
    </source>
</evidence>
<dbReference type="Pfam" id="PF08282">
    <property type="entry name" value="Hydrolase_3"/>
    <property type="match status" value="2"/>
</dbReference>
<organism evidence="3 4">
    <name type="scientific">Candidatus Iainarchaeum sp</name>
    <dbReference type="NCBI Taxonomy" id="3101447"/>
    <lineage>
        <taxon>Archaea</taxon>
        <taxon>Candidatus Iainarchaeota</taxon>
        <taxon>Candidatus Iainarchaeia</taxon>
        <taxon>Candidatus Iainarchaeales</taxon>
        <taxon>Candidatus Iainarchaeaceae</taxon>
        <taxon>Candidatus Iainarchaeum</taxon>
    </lineage>
</organism>
<dbReference type="Gene3D" id="3.90.1070.10">
    <property type="match status" value="1"/>
</dbReference>
<feature type="domain" description="Glycosyltransferase subfamily 4-like N-terminal" evidence="2">
    <location>
        <begin position="14"/>
        <end position="205"/>
    </location>
</feature>
<dbReference type="GO" id="GO:0016757">
    <property type="term" value="F:glycosyltransferase activity"/>
    <property type="evidence" value="ECO:0007669"/>
    <property type="project" value="InterPro"/>
</dbReference>
<dbReference type="InterPro" id="IPR028098">
    <property type="entry name" value="Glyco_trans_4-like_N"/>
</dbReference>
<dbReference type="Gene3D" id="3.40.50.1000">
    <property type="entry name" value="HAD superfamily/HAD-like"/>
    <property type="match status" value="1"/>
</dbReference>
<dbReference type="EMBL" id="DUGC01000073">
    <property type="protein sequence ID" value="HIH09953.1"/>
    <property type="molecule type" value="Genomic_DNA"/>
</dbReference>
<dbReference type="SUPFAM" id="SSF56784">
    <property type="entry name" value="HAD-like"/>
    <property type="match status" value="1"/>
</dbReference>
<evidence type="ECO:0000313" key="4">
    <source>
        <dbReference type="Proteomes" id="UP000565078"/>
    </source>
</evidence>
<dbReference type="InterPro" id="IPR001296">
    <property type="entry name" value="Glyco_trans_1"/>
</dbReference>
<dbReference type="SUPFAM" id="SSF53756">
    <property type="entry name" value="UDP-Glycosyltransferase/glycogen phosphorylase"/>
    <property type="match status" value="1"/>
</dbReference>
<dbReference type="Pfam" id="PF13439">
    <property type="entry name" value="Glyco_transf_4"/>
    <property type="match status" value="1"/>
</dbReference>
<dbReference type="PANTHER" id="PTHR45947">
    <property type="entry name" value="SULFOQUINOVOSYL TRANSFERASE SQD2"/>
    <property type="match status" value="1"/>
</dbReference>
<dbReference type="Pfam" id="PF00534">
    <property type="entry name" value="Glycos_transf_1"/>
    <property type="match status" value="1"/>
</dbReference>
<dbReference type="PANTHER" id="PTHR45947:SF3">
    <property type="entry name" value="SULFOQUINOVOSYL TRANSFERASE SQD2"/>
    <property type="match status" value="1"/>
</dbReference>
<keyword evidence="3" id="KW-0808">Transferase</keyword>
<evidence type="ECO:0000259" key="1">
    <source>
        <dbReference type="Pfam" id="PF00534"/>
    </source>
</evidence>
<dbReference type="AlphaFoldDB" id="A0A7J4IWQ2"/>
<gene>
    <name evidence="3" type="ORF">HA254_04770</name>
</gene>
<accession>A0A7J4IWQ2</accession>
<evidence type="ECO:0000259" key="2">
    <source>
        <dbReference type="Pfam" id="PF13439"/>
    </source>
</evidence>
<dbReference type="InterPro" id="IPR036412">
    <property type="entry name" value="HAD-like_sf"/>
</dbReference>
<comment type="caution">
    <text evidence="3">The sequence shown here is derived from an EMBL/GenBank/DDBJ whole genome shotgun (WGS) entry which is preliminary data.</text>
</comment>
<proteinExistence type="predicted"/>
<feature type="domain" description="Glycosyl transferase family 1" evidence="1">
    <location>
        <begin position="216"/>
        <end position="392"/>
    </location>
</feature>
<dbReference type="Gene3D" id="3.40.50.2000">
    <property type="entry name" value="Glycogen Phosphorylase B"/>
    <property type="match status" value="2"/>
</dbReference>